<feature type="transmembrane region" description="Helical" evidence="6">
    <location>
        <begin position="223"/>
        <end position="243"/>
    </location>
</feature>
<dbReference type="STRING" id="145388.A0A0D2LYU6"/>
<dbReference type="RefSeq" id="XP_013895579.1">
    <property type="nucleotide sequence ID" value="XM_014040125.1"/>
</dbReference>
<keyword evidence="3 6" id="KW-1133">Transmembrane helix</keyword>
<keyword evidence="2 6" id="KW-0812">Transmembrane</keyword>
<gene>
    <name evidence="8" type="ORF">MNEG_11401</name>
</gene>
<dbReference type="EMBL" id="KK102944">
    <property type="protein sequence ID" value="KIY96559.1"/>
    <property type="molecule type" value="Genomic_DNA"/>
</dbReference>
<dbReference type="KEGG" id="mng:MNEG_11401"/>
<reference evidence="8 9" key="1">
    <citation type="journal article" date="2013" name="BMC Genomics">
        <title>Reconstruction of the lipid metabolism for the microalga Monoraphidium neglectum from its genome sequence reveals characteristics suitable for biofuel production.</title>
        <authorList>
            <person name="Bogen C."/>
            <person name="Al-Dilaimi A."/>
            <person name="Albersmeier A."/>
            <person name="Wichmann J."/>
            <person name="Grundmann M."/>
            <person name="Rupp O."/>
            <person name="Lauersen K.J."/>
            <person name="Blifernez-Klassen O."/>
            <person name="Kalinowski J."/>
            <person name="Goesmann A."/>
            <person name="Mussgnug J.H."/>
            <person name="Kruse O."/>
        </authorList>
    </citation>
    <scope>NUCLEOTIDE SEQUENCE [LARGE SCALE GENOMIC DNA]</scope>
    <source>
        <strain evidence="8 9">SAG 48.87</strain>
    </source>
</reference>
<feature type="transmembrane region" description="Helical" evidence="6">
    <location>
        <begin position="258"/>
        <end position="281"/>
    </location>
</feature>
<feature type="compositionally biased region" description="Gly residues" evidence="5">
    <location>
        <begin position="301"/>
        <end position="311"/>
    </location>
</feature>
<accession>A0A0D2LYU6</accession>
<feature type="transmembrane region" description="Helical" evidence="6">
    <location>
        <begin position="103"/>
        <end position="123"/>
    </location>
</feature>
<evidence type="ECO:0000256" key="3">
    <source>
        <dbReference type="ARBA" id="ARBA00022989"/>
    </source>
</evidence>
<evidence type="ECO:0000259" key="7">
    <source>
        <dbReference type="Pfam" id="PF03151"/>
    </source>
</evidence>
<name>A0A0D2LYU6_9CHLO</name>
<protein>
    <submittedName>
        <fullName evidence="8">GDP-mannose transporter</fullName>
    </submittedName>
</protein>
<dbReference type="AlphaFoldDB" id="A0A0D2LYU6"/>
<dbReference type="InterPro" id="IPR050186">
    <property type="entry name" value="TPT_transporter"/>
</dbReference>
<feature type="domain" description="Sugar phosphate transporter" evidence="7">
    <location>
        <begin position="46"/>
        <end position="297"/>
    </location>
</feature>
<dbReference type="SUPFAM" id="SSF103481">
    <property type="entry name" value="Multidrug resistance efflux transporter EmrE"/>
    <property type="match status" value="1"/>
</dbReference>
<dbReference type="Proteomes" id="UP000054498">
    <property type="component" value="Unassembled WGS sequence"/>
</dbReference>
<evidence type="ECO:0000256" key="6">
    <source>
        <dbReference type="SAM" id="Phobius"/>
    </source>
</evidence>
<feature type="region of interest" description="Disordered" evidence="5">
    <location>
        <begin position="1"/>
        <end position="25"/>
    </location>
</feature>
<dbReference type="OrthoDB" id="417037at2759"/>
<evidence type="ECO:0000256" key="1">
    <source>
        <dbReference type="ARBA" id="ARBA00004141"/>
    </source>
</evidence>
<dbReference type="PANTHER" id="PTHR11132">
    <property type="entry name" value="SOLUTE CARRIER FAMILY 35"/>
    <property type="match status" value="1"/>
</dbReference>
<dbReference type="GeneID" id="25728660"/>
<feature type="transmembrane region" description="Helical" evidence="6">
    <location>
        <begin position="65"/>
        <end position="83"/>
    </location>
</feature>
<dbReference type="Pfam" id="PF03151">
    <property type="entry name" value="TPT"/>
    <property type="match status" value="1"/>
</dbReference>
<evidence type="ECO:0000313" key="8">
    <source>
        <dbReference type="EMBL" id="KIY96559.1"/>
    </source>
</evidence>
<feature type="transmembrane region" description="Helical" evidence="6">
    <location>
        <begin position="158"/>
        <end position="178"/>
    </location>
</feature>
<dbReference type="InterPro" id="IPR004853">
    <property type="entry name" value="Sugar_P_trans_dom"/>
</dbReference>
<keyword evidence="9" id="KW-1185">Reference proteome</keyword>
<dbReference type="GO" id="GO:0016020">
    <property type="term" value="C:membrane"/>
    <property type="evidence" value="ECO:0007669"/>
    <property type="project" value="UniProtKB-SubCell"/>
</dbReference>
<organism evidence="8 9">
    <name type="scientific">Monoraphidium neglectum</name>
    <dbReference type="NCBI Taxonomy" id="145388"/>
    <lineage>
        <taxon>Eukaryota</taxon>
        <taxon>Viridiplantae</taxon>
        <taxon>Chlorophyta</taxon>
        <taxon>core chlorophytes</taxon>
        <taxon>Chlorophyceae</taxon>
        <taxon>CS clade</taxon>
        <taxon>Sphaeropleales</taxon>
        <taxon>Selenastraceae</taxon>
        <taxon>Monoraphidium</taxon>
    </lineage>
</organism>
<evidence type="ECO:0000256" key="5">
    <source>
        <dbReference type="SAM" id="MobiDB-lite"/>
    </source>
</evidence>
<dbReference type="InterPro" id="IPR037185">
    <property type="entry name" value="EmrE-like"/>
</dbReference>
<comment type="subcellular location">
    <subcellularLocation>
        <location evidence="1">Membrane</location>
        <topology evidence="1">Multi-pass membrane protein</topology>
    </subcellularLocation>
</comment>
<feature type="region of interest" description="Disordered" evidence="5">
    <location>
        <begin position="301"/>
        <end position="329"/>
    </location>
</feature>
<proteinExistence type="predicted"/>
<feature type="transmembrane region" description="Helical" evidence="6">
    <location>
        <begin position="184"/>
        <end position="202"/>
    </location>
</feature>
<feature type="transmembrane region" description="Helical" evidence="6">
    <location>
        <begin position="30"/>
        <end position="53"/>
    </location>
</feature>
<evidence type="ECO:0000313" key="9">
    <source>
        <dbReference type="Proteomes" id="UP000054498"/>
    </source>
</evidence>
<keyword evidence="4 6" id="KW-0472">Membrane</keyword>
<sequence length="329" mass="34921">MASLKGGSEDEEQGLLSQTPPPPKPGGARILGLPAVLVAGLAYCAASGSMVILNKHALNPKSFGFTAPNALLAFQCALAAALVKACHLAGLVKLQPLKRDLVLIWFPVNLLFVAMIGSSFYALQHVGVAMVTVWKNVSNFVTAVCDVVIYKKSYSPQVWATLGLMLVSAMVGAATDLSFTWRGYIWQIANCGFTSAYALYLRSVMDKVAERTTNKQKMDEFSMVYYNNLLSVPPILVLMVLFGEHDGLLQQPALQNPMFLAVALLGGLIGFGISFSALWFLSQTTATIYSLVGALNKVGPGGGGQGGGSGEGGERGGRQRGGRRGSERI</sequence>
<evidence type="ECO:0000256" key="2">
    <source>
        <dbReference type="ARBA" id="ARBA00022692"/>
    </source>
</evidence>
<evidence type="ECO:0000256" key="4">
    <source>
        <dbReference type="ARBA" id="ARBA00023136"/>
    </source>
</evidence>